<dbReference type="Proteomes" id="UP000275232">
    <property type="component" value="Unassembled WGS sequence"/>
</dbReference>
<comment type="caution">
    <text evidence="3">The sequence shown here is derived from an EMBL/GenBank/DDBJ whole genome shotgun (WGS) entry which is preliminary data.</text>
</comment>
<feature type="domain" description="Glycosyltransferase subfamily 4-like N-terminal" evidence="2">
    <location>
        <begin position="33"/>
        <end position="206"/>
    </location>
</feature>
<evidence type="ECO:0000259" key="1">
    <source>
        <dbReference type="Pfam" id="PF00534"/>
    </source>
</evidence>
<dbReference type="OrthoDB" id="185319at2"/>
<gene>
    <name evidence="3" type="ORF">EG799_02020</name>
</gene>
<evidence type="ECO:0000313" key="4">
    <source>
        <dbReference type="Proteomes" id="UP000275232"/>
    </source>
</evidence>
<dbReference type="PANTHER" id="PTHR12526">
    <property type="entry name" value="GLYCOSYLTRANSFERASE"/>
    <property type="match status" value="1"/>
</dbReference>
<dbReference type="Pfam" id="PF13579">
    <property type="entry name" value="Glyco_trans_4_4"/>
    <property type="match status" value="1"/>
</dbReference>
<dbReference type="SUPFAM" id="SSF53756">
    <property type="entry name" value="UDP-Glycosyltransferase/glycogen phosphorylase"/>
    <property type="match status" value="1"/>
</dbReference>
<name>A0A3N5DFV2_9SPHN</name>
<accession>A0A3N5DFV2</accession>
<dbReference type="Gene3D" id="3.40.50.2000">
    <property type="entry name" value="Glycogen Phosphorylase B"/>
    <property type="match status" value="2"/>
</dbReference>
<dbReference type="Pfam" id="PF00534">
    <property type="entry name" value="Glycos_transf_1"/>
    <property type="match status" value="1"/>
</dbReference>
<dbReference type="AlphaFoldDB" id="A0A3N5DFV2"/>
<keyword evidence="4" id="KW-1185">Reference proteome</keyword>
<keyword evidence="3" id="KW-0808">Transferase</keyword>
<dbReference type="RefSeq" id="WP_123878094.1">
    <property type="nucleotide sequence ID" value="NZ_RPFZ01000001.1"/>
</dbReference>
<protein>
    <submittedName>
        <fullName evidence="3">Glycosyltransferase WbuB</fullName>
    </submittedName>
</protein>
<dbReference type="InterPro" id="IPR001296">
    <property type="entry name" value="Glyco_trans_1"/>
</dbReference>
<dbReference type="GO" id="GO:0016757">
    <property type="term" value="F:glycosyltransferase activity"/>
    <property type="evidence" value="ECO:0007669"/>
    <property type="project" value="InterPro"/>
</dbReference>
<proteinExistence type="predicted"/>
<sequence>MNELSRQSVAAPRLIFVNRYFWPDRSATSQILSDIAFYLVGRGYRVEVIASRLSYEGDEAPYPANEVRQGVVIHRVTTPRFGRANVIGRVADYLGFYIGAFAKVLSLAREGDVVIAKTDPPVLSAPVGLAARLKRARRATWLQDLYPEVAEAFAVLRKNGLLASMVRASRDRSLRDATMNIAIGERMAQIVRQAGVKKERIVVIPNMTDDEAITPVDAIDNPLRREWGFGPDDLVVGYSGNLGRAHEVDTVLDAAERLEAMGRDDIRFLVIGGGYLHPHLEAEIARRGLTNFVVKPYQPRERLNLSLTVPDVHWVSLRPALEGLIVPSKFYGAAASGRPVVFIGDSDGEIAPLVHDRKCGAIIEQGASDHLVDTLCDYADRPQQRLAQGRNARSMVVEKFSRRSVYEAWDALVDRLLA</sequence>
<organism evidence="3 4">
    <name type="scientific">Aurantiacibacter spongiae</name>
    <dbReference type="NCBI Taxonomy" id="2488860"/>
    <lineage>
        <taxon>Bacteria</taxon>
        <taxon>Pseudomonadati</taxon>
        <taxon>Pseudomonadota</taxon>
        <taxon>Alphaproteobacteria</taxon>
        <taxon>Sphingomonadales</taxon>
        <taxon>Erythrobacteraceae</taxon>
        <taxon>Aurantiacibacter</taxon>
    </lineage>
</organism>
<feature type="domain" description="Glycosyl transferase family 1" evidence="1">
    <location>
        <begin position="223"/>
        <end position="394"/>
    </location>
</feature>
<reference evidence="3 4" key="1">
    <citation type="submission" date="2018-11" db="EMBL/GenBank/DDBJ databases">
        <title>Erythrobacter spongiae sp. nov., isolated from a marine sponge.</title>
        <authorList>
            <person name="Zhuang L."/>
            <person name="Luo L."/>
        </authorList>
    </citation>
    <scope>NUCLEOTIDE SEQUENCE [LARGE SCALE GENOMIC DNA]</scope>
    <source>
        <strain evidence="3 4">HN-E23</strain>
    </source>
</reference>
<evidence type="ECO:0000313" key="3">
    <source>
        <dbReference type="EMBL" id="RPF70532.1"/>
    </source>
</evidence>
<dbReference type="CDD" id="cd03794">
    <property type="entry name" value="GT4_WbuB-like"/>
    <property type="match status" value="1"/>
</dbReference>
<dbReference type="InterPro" id="IPR028098">
    <property type="entry name" value="Glyco_trans_4-like_N"/>
</dbReference>
<evidence type="ECO:0000259" key="2">
    <source>
        <dbReference type="Pfam" id="PF13579"/>
    </source>
</evidence>
<dbReference type="EMBL" id="RPFZ01000001">
    <property type="protein sequence ID" value="RPF70532.1"/>
    <property type="molecule type" value="Genomic_DNA"/>
</dbReference>